<dbReference type="SUPFAM" id="SSF56281">
    <property type="entry name" value="Metallo-hydrolase/oxidoreductase"/>
    <property type="match status" value="1"/>
</dbReference>
<reference evidence="6 7" key="1">
    <citation type="journal article" date="2017" name="PLoS ONE">
        <title>Development of a real-time PCR for detection of Staphylococcus pseudintermedius using a novel automated comparison of whole-genome sequences.</title>
        <authorList>
            <person name="Verstappen K.M."/>
            <person name="Huijbregts L."/>
            <person name="Spaninks M."/>
            <person name="Wagenaar J.A."/>
            <person name="Fluit A.C."/>
            <person name="Duim B."/>
        </authorList>
    </citation>
    <scope>NUCLEOTIDE SEQUENCE [LARGE SCALE GENOMIC DNA]</scope>
    <source>
        <strain evidence="6 7">215070706401-1</strain>
    </source>
</reference>
<comment type="caution">
    <text evidence="6">The sequence shown here is derived from an EMBL/GenBank/DDBJ whole genome shotgun (WGS) entry which is preliminary data.</text>
</comment>
<evidence type="ECO:0000313" key="7">
    <source>
        <dbReference type="Proteomes" id="UP000218335"/>
    </source>
</evidence>
<dbReference type="GO" id="GO:0016787">
    <property type="term" value="F:hydrolase activity"/>
    <property type="evidence" value="ECO:0007669"/>
    <property type="project" value="UniProtKB-KW"/>
</dbReference>
<evidence type="ECO:0000259" key="5">
    <source>
        <dbReference type="SMART" id="SM00849"/>
    </source>
</evidence>
<dbReference type="Gene3D" id="3.60.15.10">
    <property type="entry name" value="Ribonuclease Z/Hydroxyacylglutathione hydrolase-like"/>
    <property type="match status" value="1"/>
</dbReference>
<evidence type="ECO:0000313" key="6">
    <source>
        <dbReference type="EMBL" id="PCF57332.1"/>
    </source>
</evidence>
<dbReference type="Pfam" id="PF00753">
    <property type="entry name" value="Lactamase_B"/>
    <property type="match status" value="1"/>
</dbReference>
<keyword evidence="2" id="KW-0479">Metal-binding</keyword>
<dbReference type="InterPro" id="IPR036866">
    <property type="entry name" value="RibonucZ/Hydroxyglut_hydro"/>
</dbReference>
<accession>A0A2A4GZZ3</accession>
<evidence type="ECO:0000256" key="2">
    <source>
        <dbReference type="ARBA" id="ARBA00022723"/>
    </source>
</evidence>
<organism evidence="6 7">
    <name type="scientific">Staphylococcus delphini</name>
    <dbReference type="NCBI Taxonomy" id="53344"/>
    <lineage>
        <taxon>Bacteria</taxon>
        <taxon>Bacillati</taxon>
        <taxon>Bacillota</taxon>
        <taxon>Bacilli</taxon>
        <taxon>Bacillales</taxon>
        <taxon>Staphylococcaceae</taxon>
        <taxon>Staphylococcus</taxon>
        <taxon>Staphylococcus intermedius group</taxon>
    </lineage>
</organism>
<gene>
    <name evidence="6" type="ORF">B5C08_00970</name>
</gene>
<dbReference type="PANTHER" id="PTHR46233:SF3">
    <property type="entry name" value="HYDROXYACYLGLUTATHIONE HYDROLASE GLOC"/>
    <property type="match status" value="1"/>
</dbReference>
<dbReference type="EMBL" id="MWUU01000001">
    <property type="protein sequence ID" value="PCF57332.1"/>
    <property type="molecule type" value="Genomic_DNA"/>
</dbReference>
<evidence type="ECO:0000256" key="1">
    <source>
        <dbReference type="ARBA" id="ARBA00001947"/>
    </source>
</evidence>
<comment type="cofactor">
    <cofactor evidence="1">
        <name>Zn(2+)</name>
        <dbReference type="ChEBI" id="CHEBI:29105"/>
    </cofactor>
</comment>
<dbReference type="GO" id="GO:0046872">
    <property type="term" value="F:metal ion binding"/>
    <property type="evidence" value="ECO:0007669"/>
    <property type="project" value="UniProtKB-KW"/>
</dbReference>
<evidence type="ECO:0000256" key="4">
    <source>
        <dbReference type="ARBA" id="ARBA00022833"/>
    </source>
</evidence>
<keyword evidence="3 6" id="KW-0378">Hydrolase</keyword>
<dbReference type="InterPro" id="IPR001279">
    <property type="entry name" value="Metallo-B-lactamas"/>
</dbReference>
<dbReference type="CDD" id="cd06262">
    <property type="entry name" value="metallo-hydrolase-like_MBL-fold"/>
    <property type="match status" value="1"/>
</dbReference>
<dbReference type="InterPro" id="IPR051453">
    <property type="entry name" value="MBL_Glyoxalase_II"/>
</dbReference>
<name>A0A2A4GZZ3_9STAP</name>
<proteinExistence type="predicted"/>
<dbReference type="AlphaFoldDB" id="A0A2A4GZZ3"/>
<feature type="domain" description="Metallo-beta-lactamase" evidence="5">
    <location>
        <begin position="12"/>
        <end position="190"/>
    </location>
</feature>
<evidence type="ECO:0000256" key="3">
    <source>
        <dbReference type="ARBA" id="ARBA00022801"/>
    </source>
</evidence>
<dbReference type="PANTHER" id="PTHR46233">
    <property type="entry name" value="HYDROXYACYLGLUTATHIONE HYDROLASE GLOC"/>
    <property type="match status" value="1"/>
</dbReference>
<keyword evidence="4" id="KW-0862">Zinc</keyword>
<protein>
    <submittedName>
        <fullName evidence="6">Hydroxyacylglutathione hydrolase</fullName>
    </submittedName>
</protein>
<dbReference type="RefSeq" id="WP_019165229.1">
    <property type="nucleotide sequence ID" value="NZ_MWRM01000001.1"/>
</dbReference>
<dbReference type="SMART" id="SM00849">
    <property type="entry name" value="Lactamase_B"/>
    <property type="match status" value="1"/>
</dbReference>
<dbReference type="Proteomes" id="UP000218335">
    <property type="component" value="Unassembled WGS sequence"/>
</dbReference>
<sequence>MNISNLTLGFVSTNTYFVENDTEMILLDPAGEIDKIDDKIKQSGKQLIAILLTHAHFDHIAALDDVLKRYDVPVYMHAEEFSFLTDPQKNGSAKFTDYGLPIITSQAEPHALDEGTHQIGQFNIQTLHTPGHSPGSLTYVFDEFAVVGDTLFNNGIGRTDLYQGDYETLVDSIKDKLFSLDEQLPLYPGHGPSTTVEDEYMNPFLDGQG</sequence>